<evidence type="ECO:0000313" key="1">
    <source>
        <dbReference type="EMBL" id="KAG7597924.1"/>
    </source>
</evidence>
<protein>
    <submittedName>
        <fullName evidence="1">Uncharacterized protein</fullName>
    </submittedName>
</protein>
<dbReference type="EMBL" id="JAEFBJ010000006">
    <property type="protein sequence ID" value="KAG7597924.1"/>
    <property type="molecule type" value="Genomic_DNA"/>
</dbReference>
<dbReference type="Proteomes" id="UP000694251">
    <property type="component" value="Chromosome 6"/>
</dbReference>
<keyword evidence="2" id="KW-1185">Reference proteome</keyword>
<dbReference type="AlphaFoldDB" id="A0A8T2CM13"/>
<accession>A0A8T2CM13</accession>
<sequence>MPKILVGGNANPKQPFISQKPLIVALNEAAIEAENDAAIAAAFAAQMAERELLPYNLQDLRHTLRILRRSETRRLDLNEWDSLISDMGLREYKTKGEIQEETEGVYLLDFKQNFQDLNTWEVVGEVTLEHNDWPRIYGGKRVGE</sequence>
<evidence type="ECO:0000313" key="2">
    <source>
        <dbReference type="Proteomes" id="UP000694251"/>
    </source>
</evidence>
<organism evidence="1 2">
    <name type="scientific">Arabidopsis suecica</name>
    <name type="common">Swedish thale-cress</name>
    <name type="synonym">Cardaminopsis suecica</name>
    <dbReference type="NCBI Taxonomy" id="45249"/>
    <lineage>
        <taxon>Eukaryota</taxon>
        <taxon>Viridiplantae</taxon>
        <taxon>Streptophyta</taxon>
        <taxon>Embryophyta</taxon>
        <taxon>Tracheophyta</taxon>
        <taxon>Spermatophyta</taxon>
        <taxon>Magnoliopsida</taxon>
        <taxon>eudicotyledons</taxon>
        <taxon>Gunneridae</taxon>
        <taxon>Pentapetalae</taxon>
        <taxon>rosids</taxon>
        <taxon>malvids</taxon>
        <taxon>Brassicales</taxon>
        <taxon>Brassicaceae</taxon>
        <taxon>Camelineae</taxon>
        <taxon>Arabidopsis</taxon>
    </lineage>
</organism>
<proteinExistence type="predicted"/>
<reference evidence="1 2" key="1">
    <citation type="submission" date="2020-12" db="EMBL/GenBank/DDBJ databases">
        <title>Concerted genomic and epigenomic changes stabilize Arabidopsis allopolyploids.</title>
        <authorList>
            <person name="Chen Z."/>
        </authorList>
    </citation>
    <scope>NUCLEOTIDE SEQUENCE [LARGE SCALE GENOMIC DNA]</scope>
    <source>
        <strain evidence="1">As9502</strain>
        <tissue evidence="1">Leaf</tissue>
    </source>
</reference>
<gene>
    <name evidence="1" type="ORF">ISN44_As06g022340</name>
</gene>
<comment type="caution">
    <text evidence="1">The sequence shown here is derived from an EMBL/GenBank/DDBJ whole genome shotgun (WGS) entry which is preliminary data.</text>
</comment>
<name>A0A8T2CM13_ARASU</name>